<reference evidence="1" key="1">
    <citation type="submission" date="2021-08" db="EMBL/GenBank/DDBJ databases">
        <title>WGS assembly of Ceratopteris richardii.</title>
        <authorList>
            <person name="Marchant D.B."/>
            <person name="Chen G."/>
            <person name="Jenkins J."/>
            <person name="Shu S."/>
            <person name="Leebens-Mack J."/>
            <person name="Grimwood J."/>
            <person name="Schmutz J."/>
            <person name="Soltis P."/>
            <person name="Soltis D."/>
            <person name="Chen Z.-H."/>
        </authorList>
    </citation>
    <scope>NUCLEOTIDE SEQUENCE</scope>
    <source>
        <strain evidence="1">Whitten #5841</strain>
        <tissue evidence="1">Leaf</tissue>
    </source>
</reference>
<name>A0A8T2R828_CERRI</name>
<comment type="caution">
    <text evidence="1">The sequence shown here is derived from an EMBL/GenBank/DDBJ whole genome shotgun (WGS) entry which is preliminary data.</text>
</comment>
<keyword evidence="2" id="KW-1185">Reference proteome</keyword>
<sequence length="99" mass="10667">MADDRAQSISVCVCVHSSGLWLQPRLLHGINRFSLDCSVSCLLGFSSRDFLSSFPSRRSPNLILCAPTHATSSSHRASEPTSDNALCSHAQSCRTMNAG</sequence>
<evidence type="ECO:0000313" key="1">
    <source>
        <dbReference type="EMBL" id="KAH7292526.1"/>
    </source>
</evidence>
<dbReference type="AlphaFoldDB" id="A0A8T2R828"/>
<organism evidence="1 2">
    <name type="scientific">Ceratopteris richardii</name>
    <name type="common">Triangle waterfern</name>
    <dbReference type="NCBI Taxonomy" id="49495"/>
    <lineage>
        <taxon>Eukaryota</taxon>
        <taxon>Viridiplantae</taxon>
        <taxon>Streptophyta</taxon>
        <taxon>Embryophyta</taxon>
        <taxon>Tracheophyta</taxon>
        <taxon>Polypodiopsida</taxon>
        <taxon>Polypodiidae</taxon>
        <taxon>Polypodiales</taxon>
        <taxon>Pteridineae</taxon>
        <taxon>Pteridaceae</taxon>
        <taxon>Parkerioideae</taxon>
        <taxon>Ceratopteris</taxon>
    </lineage>
</organism>
<proteinExistence type="predicted"/>
<protein>
    <submittedName>
        <fullName evidence="1">Uncharacterized protein</fullName>
    </submittedName>
</protein>
<evidence type="ECO:0000313" key="2">
    <source>
        <dbReference type="Proteomes" id="UP000825935"/>
    </source>
</evidence>
<gene>
    <name evidence="1" type="ORF">KP509_29G072600</name>
</gene>
<accession>A0A8T2R828</accession>
<dbReference type="EMBL" id="CM035434">
    <property type="protein sequence ID" value="KAH7292526.1"/>
    <property type="molecule type" value="Genomic_DNA"/>
</dbReference>
<dbReference type="Proteomes" id="UP000825935">
    <property type="component" value="Chromosome 29"/>
</dbReference>